<evidence type="ECO:0000313" key="2">
    <source>
        <dbReference type="Proteomes" id="UP000442695"/>
    </source>
</evidence>
<dbReference type="SUPFAM" id="SSF54427">
    <property type="entry name" value="NTF2-like"/>
    <property type="match status" value="1"/>
</dbReference>
<dbReference type="PIRSF" id="PIRSF029394">
    <property type="entry name" value="UCP029394"/>
    <property type="match status" value="1"/>
</dbReference>
<dbReference type="InterPro" id="IPR032710">
    <property type="entry name" value="NTF2-like_dom_sf"/>
</dbReference>
<dbReference type="Gene3D" id="3.10.450.50">
    <property type="match status" value="1"/>
</dbReference>
<dbReference type="RefSeq" id="WP_049275979.1">
    <property type="nucleotide sequence ID" value="NZ_BSKD01000047.1"/>
</dbReference>
<dbReference type="EMBL" id="WOWR01000084">
    <property type="protein sequence ID" value="KAF0250846.1"/>
    <property type="molecule type" value="Genomic_DNA"/>
</dbReference>
<protein>
    <recommendedName>
        <fullName evidence="3">DUF4440 domain-containing protein</fullName>
    </recommendedName>
</protein>
<sequence length="125" mass="13640">MNRYLKEVIDLHVLIEVLFARGEGSVAAMVERFHADFSMVTPAGAQVGLGDVSSLFAQRAGSQPGLSIEVTELETIAQWPEGAVVCYRETHHLPGQKAKARISTALLSAEGGRVLWRHLQETWAA</sequence>
<name>A0A7V8J0Z2_PSEPU</name>
<reference evidence="1 2" key="1">
    <citation type="submission" date="2019-12" db="EMBL/GenBank/DDBJ databases">
        <authorList>
            <person name="Woiski C."/>
        </authorList>
    </citation>
    <scope>NUCLEOTIDE SEQUENCE [LARGE SCALE GENOMIC DNA]</scope>
    <source>
        <strain evidence="1 2">BOE100</strain>
    </source>
</reference>
<evidence type="ECO:0008006" key="3">
    <source>
        <dbReference type="Google" id="ProtNLM"/>
    </source>
</evidence>
<dbReference type="AlphaFoldDB" id="A0A7V8J0Z2"/>
<proteinExistence type="predicted"/>
<comment type="caution">
    <text evidence="1">The sequence shown here is derived from an EMBL/GenBank/DDBJ whole genome shotgun (WGS) entry which is preliminary data.</text>
</comment>
<dbReference type="InterPro" id="IPR016918">
    <property type="entry name" value="UCP029394"/>
</dbReference>
<dbReference type="Proteomes" id="UP000442695">
    <property type="component" value="Unassembled WGS sequence"/>
</dbReference>
<evidence type="ECO:0000313" key="1">
    <source>
        <dbReference type="EMBL" id="KAF0250846.1"/>
    </source>
</evidence>
<organism evidence="1 2">
    <name type="scientific">Pseudomonas putida</name>
    <name type="common">Arthrobacter siderocapsulatus</name>
    <dbReference type="NCBI Taxonomy" id="303"/>
    <lineage>
        <taxon>Bacteria</taxon>
        <taxon>Pseudomonadati</taxon>
        <taxon>Pseudomonadota</taxon>
        <taxon>Gammaproteobacteria</taxon>
        <taxon>Pseudomonadales</taxon>
        <taxon>Pseudomonadaceae</taxon>
        <taxon>Pseudomonas</taxon>
    </lineage>
</organism>
<gene>
    <name evidence="1" type="ORF">GN299_31745</name>
</gene>
<accession>A0A7V8J0Z2</accession>